<keyword evidence="2" id="KW-0732">Signal</keyword>
<dbReference type="InterPro" id="IPR008977">
    <property type="entry name" value="PHM/PNGase_F_dom_sf"/>
</dbReference>
<gene>
    <name evidence="4" type="ORF">FEF09_08230</name>
</gene>
<dbReference type="GO" id="GO:0016715">
    <property type="term" value="F:oxidoreductase activity, acting on paired donors, with incorporation or reduction of molecular oxygen, reduced ascorbate as one donor, and incorporation of one atom of oxygen"/>
    <property type="evidence" value="ECO:0007669"/>
    <property type="project" value="InterPro"/>
</dbReference>
<dbReference type="InterPro" id="IPR014784">
    <property type="entry name" value="Cu2_ascorb_mOase-like_C"/>
</dbReference>
<feature type="signal peptide" evidence="2">
    <location>
        <begin position="1"/>
        <end position="24"/>
    </location>
</feature>
<protein>
    <submittedName>
        <fullName evidence="4">Cytochrome c</fullName>
    </submittedName>
</protein>
<sequence length="438" mass="50592">MLHKGFLSFCCCLLLILPLRHVSAQQVTWSQHIAPIIHHNCTPCHRHGEAAPFSLVTYDEVAKRASFIKRVTESRYMPPWKPDPHYVTFANERRLSDEEIKLLGDWAEHGMPKGEGEVKEVPQAFVEGTLFHRPPDLVVKMNTAYTLKGDNVERFIVYKLPFEIPDSVAVEAIEFTSNNRKVIHHANYEINDVPDADFTNTADYVDNTESHLDYYQQYVQYRKKMKYFGGWIPGSSYESYPEDIGWVMPKRGVVLLTVHYAPVGKDEEVISGVQFFFRKKPVKRIIRATSYGSGGVGEKEIEPFFYIPANVEKSFKLNVKLTETQSLLYVWPHMHLLGQTFKAYAVTPEKDTIRLVSIPQWDFNWQEIYWFPKMVKIPKGTILTMEGKYDNTVNNAANPSFPPQLVYGAMRTKDEMMTMIIMSLSYEKGDEEKEVKRP</sequence>
<dbReference type="Pfam" id="PF03712">
    <property type="entry name" value="Cu2_monoox_C"/>
    <property type="match status" value="1"/>
</dbReference>
<evidence type="ECO:0000313" key="4">
    <source>
        <dbReference type="EMBL" id="TWW00944.1"/>
    </source>
</evidence>
<evidence type="ECO:0000256" key="2">
    <source>
        <dbReference type="SAM" id="SignalP"/>
    </source>
</evidence>
<dbReference type="InterPro" id="IPR036939">
    <property type="entry name" value="Cu2_ascorb_mOase_N_sf"/>
</dbReference>
<dbReference type="InterPro" id="IPR024548">
    <property type="entry name" value="Cu2_monoox_C"/>
</dbReference>
<reference evidence="4 5" key="1">
    <citation type="submission" date="2019-08" db="EMBL/GenBank/DDBJ databases">
        <title>Whole genome sequencing of chitin degrading bacteria Chitinophaga pinensis YS16.</title>
        <authorList>
            <person name="Singh R.P."/>
            <person name="Manchanda G."/>
            <person name="Maurya I.K."/>
            <person name="Joshi N.K."/>
            <person name="Srivastava A.K."/>
        </authorList>
    </citation>
    <scope>NUCLEOTIDE SEQUENCE [LARGE SCALE GENOMIC DNA]</scope>
    <source>
        <strain evidence="4 5">YS-16</strain>
    </source>
</reference>
<accession>A0A5C6LW39</accession>
<evidence type="ECO:0000259" key="3">
    <source>
        <dbReference type="Pfam" id="PF03712"/>
    </source>
</evidence>
<keyword evidence="5" id="KW-1185">Reference proteome</keyword>
<comment type="caution">
    <text evidence="4">The sequence shown here is derived from an EMBL/GenBank/DDBJ whole genome shotgun (WGS) entry which is preliminary data.</text>
</comment>
<feature type="domain" description="Copper type II ascorbate-dependent monooxygenase C-terminal" evidence="3">
    <location>
        <begin position="328"/>
        <end position="422"/>
    </location>
</feature>
<dbReference type="GO" id="GO:0005507">
    <property type="term" value="F:copper ion binding"/>
    <property type="evidence" value="ECO:0007669"/>
    <property type="project" value="InterPro"/>
</dbReference>
<dbReference type="Gene3D" id="2.60.120.310">
    <property type="entry name" value="Copper type II, ascorbate-dependent monooxygenase, N-terminal domain"/>
    <property type="match status" value="1"/>
</dbReference>
<dbReference type="OrthoDB" id="9786191at2"/>
<organism evidence="4 5">
    <name type="scientific">Chitinophaga pinensis</name>
    <dbReference type="NCBI Taxonomy" id="79329"/>
    <lineage>
        <taxon>Bacteria</taxon>
        <taxon>Pseudomonadati</taxon>
        <taxon>Bacteroidota</taxon>
        <taxon>Chitinophagia</taxon>
        <taxon>Chitinophagales</taxon>
        <taxon>Chitinophagaceae</taxon>
        <taxon>Chitinophaga</taxon>
    </lineage>
</organism>
<dbReference type="Gene3D" id="2.60.120.230">
    <property type="match status" value="1"/>
</dbReference>
<feature type="chain" id="PRO_5022947595" evidence="2">
    <location>
        <begin position="25"/>
        <end position="438"/>
    </location>
</feature>
<dbReference type="RefSeq" id="WP_146304662.1">
    <property type="nucleotide sequence ID" value="NZ_VOHS01000006.1"/>
</dbReference>
<keyword evidence="1" id="KW-1015">Disulfide bond</keyword>
<dbReference type="SUPFAM" id="SSF49742">
    <property type="entry name" value="PHM/PNGase F"/>
    <property type="match status" value="2"/>
</dbReference>
<name>A0A5C6LW39_9BACT</name>
<dbReference type="AlphaFoldDB" id="A0A5C6LW39"/>
<proteinExistence type="predicted"/>
<dbReference type="EMBL" id="VOHS01000006">
    <property type="protein sequence ID" value="TWW00944.1"/>
    <property type="molecule type" value="Genomic_DNA"/>
</dbReference>
<evidence type="ECO:0000313" key="5">
    <source>
        <dbReference type="Proteomes" id="UP000318815"/>
    </source>
</evidence>
<evidence type="ECO:0000256" key="1">
    <source>
        <dbReference type="ARBA" id="ARBA00023157"/>
    </source>
</evidence>
<dbReference type="Proteomes" id="UP000318815">
    <property type="component" value="Unassembled WGS sequence"/>
</dbReference>